<dbReference type="AlphaFoldDB" id="A0A2D3UY63"/>
<dbReference type="GeneID" id="35599155"/>
<dbReference type="EMBL" id="FJUY01000005">
    <property type="protein sequence ID" value="CZT18130.1"/>
    <property type="molecule type" value="Genomic_DNA"/>
</dbReference>
<dbReference type="Proteomes" id="UP000225277">
    <property type="component" value="Unassembled WGS sequence"/>
</dbReference>
<sequence>MSNMTSCPARADIPLTWASVGTAIKIAACSVPDCDNNAAALSLCCNRYSSNQSTPDSFNGISGIYLTCIISSDGTDFNETSTQNSDYQNFQDCLVQEGAAPLLCNRPREERQDEPTPYDCPVLDQDSITAIPPARLGVNATGDVVCGLRNVPNATAVLRNCCGESPLQAYGLGCFASCAGNSSLEQCIEDGYDYEGEGNGPACVTLDDTLTNTGSSGVQGGLKAWLVGGLLMIVVAMS</sequence>
<accession>A0A2D3UY63</accession>
<evidence type="ECO:0000313" key="1">
    <source>
        <dbReference type="EMBL" id="CZT18130.1"/>
    </source>
</evidence>
<evidence type="ECO:0000313" key="2">
    <source>
        <dbReference type="Proteomes" id="UP000225277"/>
    </source>
</evidence>
<organism evidence="1 2">
    <name type="scientific">Ramularia collo-cygni</name>
    <dbReference type="NCBI Taxonomy" id="112498"/>
    <lineage>
        <taxon>Eukaryota</taxon>
        <taxon>Fungi</taxon>
        <taxon>Dikarya</taxon>
        <taxon>Ascomycota</taxon>
        <taxon>Pezizomycotina</taxon>
        <taxon>Dothideomycetes</taxon>
        <taxon>Dothideomycetidae</taxon>
        <taxon>Mycosphaerellales</taxon>
        <taxon>Mycosphaerellaceae</taxon>
        <taxon>Ramularia</taxon>
    </lineage>
</organism>
<gene>
    <name evidence="1" type="ORF">RCC_03970</name>
</gene>
<name>A0A2D3UY63_9PEZI</name>
<keyword evidence="2" id="KW-1185">Reference proteome</keyword>
<dbReference type="RefSeq" id="XP_023625020.1">
    <property type="nucleotide sequence ID" value="XM_023769252.1"/>
</dbReference>
<proteinExistence type="predicted"/>
<protein>
    <submittedName>
        <fullName evidence="1">Uncharacterized protein</fullName>
    </submittedName>
</protein>
<reference evidence="1 2" key="1">
    <citation type="submission" date="2016-03" db="EMBL/GenBank/DDBJ databases">
        <authorList>
            <person name="Ploux O."/>
        </authorList>
    </citation>
    <scope>NUCLEOTIDE SEQUENCE [LARGE SCALE GENOMIC DNA]</scope>
    <source>
        <strain evidence="1 2">URUG2</strain>
    </source>
</reference>